<dbReference type="EMBL" id="DS989729">
    <property type="protein sequence ID" value="EEA06224.1"/>
    <property type="molecule type" value="Genomic_DNA"/>
</dbReference>
<dbReference type="OMA" id="NIRDSAK"/>
<feature type="domain" description="Poly(A) RNA polymerase mitochondrial-like central palm" evidence="1">
    <location>
        <begin position="109"/>
        <end position="267"/>
    </location>
</feature>
<proteinExistence type="predicted"/>
<dbReference type="GO" id="GO:0005730">
    <property type="term" value="C:nucleolus"/>
    <property type="evidence" value="ECO:0007669"/>
    <property type="project" value="TreeGrafter"/>
</dbReference>
<organism evidence="2 3">
    <name type="scientific">Cryptosporidium muris (strain RN66)</name>
    <dbReference type="NCBI Taxonomy" id="441375"/>
    <lineage>
        <taxon>Eukaryota</taxon>
        <taxon>Sar</taxon>
        <taxon>Alveolata</taxon>
        <taxon>Apicomplexa</taxon>
        <taxon>Conoidasida</taxon>
        <taxon>Coccidia</taxon>
        <taxon>Eucoccidiorida</taxon>
        <taxon>Eimeriorina</taxon>
        <taxon>Cryptosporidiidae</taxon>
        <taxon>Cryptosporidium</taxon>
    </lineage>
</organism>
<dbReference type="Proteomes" id="UP000001460">
    <property type="component" value="Unassembled WGS sequence"/>
</dbReference>
<evidence type="ECO:0000259" key="1">
    <source>
        <dbReference type="Pfam" id="PF22600"/>
    </source>
</evidence>
<dbReference type="InterPro" id="IPR054708">
    <property type="entry name" value="MTPAP-like_central"/>
</dbReference>
<dbReference type="GO" id="GO:0031499">
    <property type="term" value="C:TRAMP complex"/>
    <property type="evidence" value="ECO:0007669"/>
    <property type="project" value="TreeGrafter"/>
</dbReference>
<dbReference type="GO" id="GO:0031123">
    <property type="term" value="P:RNA 3'-end processing"/>
    <property type="evidence" value="ECO:0007669"/>
    <property type="project" value="TreeGrafter"/>
</dbReference>
<dbReference type="Gene3D" id="3.30.460.10">
    <property type="entry name" value="Beta Polymerase, domain 2"/>
    <property type="match status" value="1"/>
</dbReference>
<protein>
    <recommendedName>
        <fullName evidence="1">Poly(A) RNA polymerase mitochondrial-like central palm domain-containing protein</fullName>
    </recommendedName>
</protein>
<dbReference type="InterPro" id="IPR045862">
    <property type="entry name" value="Trf4-like"/>
</dbReference>
<dbReference type="PANTHER" id="PTHR23092:SF15">
    <property type="entry name" value="INACTIVE NON-CANONICAL POLY(A) RNA POLYMERASE PROTEIN TRF4-2-RELATED"/>
    <property type="match status" value="1"/>
</dbReference>
<dbReference type="AlphaFoldDB" id="B6ADD3"/>
<dbReference type="PANTHER" id="PTHR23092">
    <property type="entry name" value="POLY(A) RNA POLYMERASE"/>
    <property type="match status" value="1"/>
</dbReference>
<dbReference type="OrthoDB" id="2274644at2759"/>
<accession>B6ADD3</accession>
<dbReference type="GO" id="GO:0043634">
    <property type="term" value="P:polyadenylation-dependent ncRNA catabolic process"/>
    <property type="evidence" value="ECO:0007669"/>
    <property type="project" value="TreeGrafter"/>
</dbReference>
<dbReference type="SUPFAM" id="SSF81301">
    <property type="entry name" value="Nucleotidyltransferase"/>
    <property type="match status" value="1"/>
</dbReference>
<keyword evidence="3" id="KW-1185">Reference proteome</keyword>
<dbReference type="GeneID" id="6995842"/>
<dbReference type="STRING" id="441375.B6ADD3"/>
<gene>
    <name evidence="2" type="ORF">CMU_007130</name>
</gene>
<dbReference type="GO" id="GO:0003729">
    <property type="term" value="F:mRNA binding"/>
    <property type="evidence" value="ECO:0007669"/>
    <property type="project" value="TreeGrafter"/>
</dbReference>
<dbReference type="RefSeq" id="XP_002140573.1">
    <property type="nucleotide sequence ID" value="XM_002140537.1"/>
</dbReference>
<dbReference type="Pfam" id="PF22600">
    <property type="entry name" value="MTPAP-like_central"/>
    <property type="match status" value="1"/>
</dbReference>
<evidence type="ECO:0000313" key="2">
    <source>
        <dbReference type="EMBL" id="EEA06224.1"/>
    </source>
</evidence>
<reference evidence="2" key="1">
    <citation type="submission" date="2008-06" db="EMBL/GenBank/DDBJ databases">
        <authorList>
            <person name="Lorenzi H."/>
            <person name="Inman J."/>
            <person name="Miller J."/>
            <person name="Schobel S."/>
            <person name="Amedeo P."/>
            <person name="Caler E.V."/>
            <person name="da Silva J."/>
        </authorList>
    </citation>
    <scope>NUCLEOTIDE SEQUENCE [LARGE SCALE GENOMIC DNA]</scope>
    <source>
        <strain evidence="2">RN66</strain>
    </source>
</reference>
<dbReference type="GO" id="GO:1990817">
    <property type="term" value="F:poly(A) RNA polymerase activity"/>
    <property type="evidence" value="ECO:0007669"/>
    <property type="project" value="InterPro"/>
</dbReference>
<dbReference type="InterPro" id="IPR043519">
    <property type="entry name" value="NT_sf"/>
</dbReference>
<name>B6ADD3_CRYMR</name>
<dbReference type="Gene3D" id="1.10.1410.10">
    <property type="match status" value="1"/>
</dbReference>
<dbReference type="eggNOG" id="ENOG502S4PH">
    <property type="taxonomic scope" value="Eukaryota"/>
</dbReference>
<sequence>MTVSPLPSTSNHMIEEDEDLICGKQGKIGDIEQNCKDKVGTEDIESPLTNNTDTDQITSEKSSFYCGTPVSYKSFSEFTNVKCSPNSNTTSKVFLEKKNPKKIFELIDGALNGLLKNITPSSLKKIEKSILLQCAEYLVKATFGVSARIFTTGSAAVDIDSEMSDIDIVVFAPFDPRTALYKMSAQFQLLRRKHDDRCICCNSSDLHTNCRSSWYLENYLMGMEINVIDTAKVPVMIIRSKSPGFKTECDISINIYTSLLHSVLFQCVLISYPELRPVLRLIKYWLYIRKLPVARDGGMPCIVWLLLAFVHCNINNNPVRSQQQDMENIWRPAKQLLLNLHLNSSQKSLVNTDIDSQYITLFENDKKDGYSSNTPNLCNLINNINEVKDISPNLLITKEDNDYKTKSIGGTTFMALVSFFMSLWHRNSLSCSVSVISRNIQPKDQRMTSQVIYNNGGIWDEVLTLNDPSASLLKQLEGQKSILNGIKDNESTQYNLNNIEDKHKKIKYVSKLEIGDIYEWLLPHNDYLTSSDLAARVTCGTWLVYLYELRRGFTILETYLQKITIALNDFDANDVVENLFMPIDEEVYKIPAKLSKSVPNCVYSSIDLDFLFENELLTLIQVPYLSCNHKFCLVLLYGHVVILRIEKICVDWEGGWWSNEFLSRRDTRSVLHGSIFYPIPISFSSYRNSNSEHCILQPIDSRILYSNIRDSAKISNIGEVMVNPAVFITILNGIEWYSIDEYNGFYIIPIKEYYRFLDIEIIAKDSPYWHENFNGNSSSIQPLVISCKFCRKTCKSSGLENLLGLKDFYWDSKQSKFGNK</sequence>
<evidence type="ECO:0000313" key="3">
    <source>
        <dbReference type="Proteomes" id="UP000001460"/>
    </source>
</evidence>
<dbReference type="VEuPathDB" id="CryptoDB:CMU_007130"/>